<gene>
    <name evidence="1" type="ORF">HINF_LOCUS40321</name>
    <name evidence="2" type="ORF">HINF_LOCUS8578</name>
</gene>
<reference evidence="1" key="1">
    <citation type="submission" date="2023-06" db="EMBL/GenBank/DDBJ databases">
        <authorList>
            <person name="Kurt Z."/>
        </authorList>
    </citation>
    <scope>NUCLEOTIDE SEQUENCE</scope>
</reference>
<evidence type="ECO:0000313" key="1">
    <source>
        <dbReference type="EMBL" id="CAI9952676.1"/>
    </source>
</evidence>
<evidence type="ECO:0000313" key="3">
    <source>
        <dbReference type="Proteomes" id="UP001642409"/>
    </source>
</evidence>
<dbReference type="EMBL" id="CAXDID020000018">
    <property type="protein sequence ID" value="CAL5985117.1"/>
    <property type="molecule type" value="Genomic_DNA"/>
</dbReference>
<sequence length="1105" mass="120199">MILFNFISQKIIGTLAVHQTLLKSDIQKISQNLCRNQLKFSGETVLYCKKALSLTSVTQQLQFIRSKNQSIYFSLFTEKVQDYFVDFTLHSEKLFSFALLGITSSVCIRNSNIFVYVPHNLAEGNLICLICDVTTSFSNFTLIAKGQNISGLILIGKDYLILQNSLFQFRLKGSSVGGLVQRGKVNLQLISCNLTGYLEGLTIGTLIGVALQQTQIIFSDTNICSNAVNIGQGEGIVVIDGVFSVKCDVCGDQLYTYGICQTMLKFGEIKEKKLVCKSTFIFNEQCTCPKGQVVNQSSCVNILEVASAVIKNFEIYHDQTSQFDLTILNNIFVLNNSVVSNMSAINSTLSALTLSAQQETNMDIAQRYAELNKNILNYVNKVICERQHGKQFVSYQCISVQCPITGQQCINGVCQCLPINAVVQNNICVCPINTAIIDSACVCQITGQMLVRGVCQCVTPGAVASNGQCTCGIDGFNVSNSCSCPSNSQLVNNQFAPAACFCNIDGQVIMNGQCQQCPSGYTVINGSCMYIITNMDPTITCSSQVYFTVFDLLTISNYVITSITGFIFSNGPDIQNSFIDIANNLYSATVHPLFQSQSSFSNIKVQIGTQTLGSGSILTASNTNIINNLNIISKSASAIIVSTQKQLNILQTSSTSANINNLLVNLLFEHSFGNISLIGSITSYISINGYQIIGRYYSSLSVAMIGLEISSSTVTIKNIHFKPTMYDVGNCSSYMMNNVSSSSLNFISIFVQLGTSSQYFPIGTTLSASDKNQFFGGLVQNMSTSSTLMVNGLIFDCYQNFQAKLIQNAGFILGNSFSSSNNIEIQNICFQQNFGSTSLYMSYVGLLGTNKAQIFFKQSVITIVAQNTVNYLAVMGSSQGDVKKQIIDTILQVRDSVIGDYNAVIVASVNGGNFLVQNVRIYNCQSISNLNSGLFANTYFTNFSFLNLQVNSFNISSPSSYTGCIIGNYQKEFSTIIIQNSTFSNVNVTGTDYTGGFVGKYGNVQSIFQMINTTLKSCNITSTKGQVVGSILGCSNEGLVQIQNSTLRQMRLIGNTVKLLIGSDWGKSIYDISTSCSADINYINNTPISNCANFGNTPTKTITGC</sequence>
<evidence type="ECO:0000313" key="2">
    <source>
        <dbReference type="EMBL" id="CAL5985117.1"/>
    </source>
</evidence>
<reference evidence="2 3" key="2">
    <citation type="submission" date="2024-07" db="EMBL/GenBank/DDBJ databases">
        <authorList>
            <person name="Akdeniz Z."/>
        </authorList>
    </citation>
    <scope>NUCLEOTIDE SEQUENCE [LARGE SCALE GENOMIC DNA]</scope>
</reference>
<name>A0AA86UIC8_9EUKA</name>
<dbReference type="EMBL" id="CATOUU010000834">
    <property type="protein sequence ID" value="CAI9952676.1"/>
    <property type="molecule type" value="Genomic_DNA"/>
</dbReference>
<protein>
    <submittedName>
        <fullName evidence="1">Uncharacterized protein</fullName>
    </submittedName>
</protein>
<proteinExistence type="predicted"/>
<organism evidence="1">
    <name type="scientific">Hexamita inflata</name>
    <dbReference type="NCBI Taxonomy" id="28002"/>
    <lineage>
        <taxon>Eukaryota</taxon>
        <taxon>Metamonada</taxon>
        <taxon>Diplomonadida</taxon>
        <taxon>Hexamitidae</taxon>
        <taxon>Hexamitinae</taxon>
        <taxon>Hexamita</taxon>
    </lineage>
</organism>
<dbReference type="AlphaFoldDB" id="A0AA86UIC8"/>
<comment type="caution">
    <text evidence="1">The sequence shown here is derived from an EMBL/GenBank/DDBJ whole genome shotgun (WGS) entry which is preliminary data.</text>
</comment>
<accession>A0AA86UIC8</accession>
<dbReference type="Proteomes" id="UP001642409">
    <property type="component" value="Unassembled WGS sequence"/>
</dbReference>
<keyword evidence="3" id="KW-1185">Reference proteome</keyword>